<evidence type="ECO:0000256" key="7">
    <source>
        <dbReference type="ARBA" id="ARBA00023049"/>
    </source>
</evidence>
<name>A0A913YJ73_EXADI</name>
<dbReference type="Pfam" id="PF11838">
    <property type="entry name" value="ERAP1_C"/>
    <property type="match status" value="1"/>
</dbReference>
<keyword evidence="6 9" id="KW-0862">Zinc</keyword>
<keyword evidence="2" id="KW-0031">Aminopeptidase</keyword>
<proteinExistence type="inferred from homology"/>
<evidence type="ECO:0000256" key="5">
    <source>
        <dbReference type="ARBA" id="ARBA00022801"/>
    </source>
</evidence>
<dbReference type="GeneID" id="110240011"/>
<dbReference type="InterPro" id="IPR014782">
    <property type="entry name" value="Peptidase_M1_dom"/>
</dbReference>
<feature type="site" description="Transition state stabilizer" evidence="10">
    <location>
        <position position="191"/>
    </location>
</feature>
<dbReference type="AlphaFoldDB" id="A0A913YJ73"/>
<dbReference type="PRINTS" id="PR00756">
    <property type="entry name" value="ALADIPTASE"/>
</dbReference>
<evidence type="ECO:0000256" key="9">
    <source>
        <dbReference type="PIRSR" id="PIRSR634016-3"/>
    </source>
</evidence>
<dbReference type="PANTHER" id="PTHR11533">
    <property type="entry name" value="PROTEASE M1 ZINC METALLOPROTEASE"/>
    <property type="match status" value="1"/>
</dbReference>
<dbReference type="EnsemblMetazoa" id="XM_028659343.1">
    <property type="protein sequence ID" value="XP_028515144.1"/>
    <property type="gene ID" value="LOC110240011"/>
</dbReference>
<dbReference type="GO" id="GO:0043171">
    <property type="term" value="P:peptide catabolic process"/>
    <property type="evidence" value="ECO:0007669"/>
    <property type="project" value="TreeGrafter"/>
</dbReference>
<evidence type="ECO:0000256" key="1">
    <source>
        <dbReference type="ARBA" id="ARBA00010136"/>
    </source>
</evidence>
<dbReference type="Gene3D" id="2.60.40.1910">
    <property type="match status" value="1"/>
</dbReference>
<evidence type="ECO:0008006" key="15">
    <source>
        <dbReference type="Google" id="ProtNLM"/>
    </source>
</evidence>
<dbReference type="InterPro" id="IPR027268">
    <property type="entry name" value="Peptidase_M4/M1_CTD_sf"/>
</dbReference>
<dbReference type="FunFam" id="1.10.390.10:FF:000001">
    <property type="entry name" value="Aminopeptidase"/>
    <property type="match status" value="1"/>
</dbReference>
<dbReference type="GO" id="GO:0005615">
    <property type="term" value="C:extracellular space"/>
    <property type="evidence" value="ECO:0007669"/>
    <property type="project" value="TreeGrafter"/>
</dbReference>
<dbReference type="Gene3D" id="1.10.390.10">
    <property type="entry name" value="Neutral Protease Domain 2"/>
    <property type="match status" value="1"/>
</dbReference>
<comment type="cofactor">
    <cofactor evidence="9">
        <name>Zn(2+)</name>
        <dbReference type="ChEBI" id="CHEBI:29105"/>
    </cofactor>
    <text evidence="9">Binds 1 zinc ion per subunit.</text>
</comment>
<dbReference type="OMA" id="YDEEMWE"/>
<evidence type="ECO:0000256" key="8">
    <source>
        <dbReference type="PIRSR" id="PIRSR634016-1"/>
    </source>
</evidence>
<keyword evidence="14" id="KW-1185">Reference proteome</keyword>
<feature type="domain" description="ERAP1-like C-terminal" evidence="12">
    <location>
        <begin position="367"/>
        <end position="557"/>
    </location>
</feature>
<keyword evidence="7" id="KW-0482">Metalloprotease</keyword>
<evidence type="ECO:0000313" key="14">
    <source>
        <dbReference type="Proteomes" id="UP000887567"/>
    </source>
</evidence>
<evidence type="ECO:0000256" key="10">
    <source>
        <dbReference type="PIRSR" id="PIRSR634016-4"/>
    </source>
</evidence>
<dbReference type="RefSeq" id="XP_028515144.1">
    <property type="nucleotide sequence ID" value="XM_028659343.1"/>
</dbReference>
<keyword evidence="3" id="KW-0645">Protease</keyword>
<dbReference type="KEGG" id="epa:110240011"/>
<dbReference type="CDD" id="cd09601">
    <property type="entry name" value="M1_APN-Q_like"/>
    <property type="match status" value="1"/>
</dbReference>
<keyword evidence="4 9" id="KW-0479">Metal-binding</keyword>
<dbReference type="GO" id="GO:0006508">
    <property type="term" value="P:proteolysis"/>
    <property type="evidence" value="ECO:0007669"/>
    <property type="project" value="UniProtKB-KW"/>
</dbReference>
<comment type="similarity">
    <text evidence="1">Belongs to the peptidase M1 family.</text>
</comment>
<dbReference type="GO" id="GO:0070006">
    <property type="term" value="F:metalloaminopeptidase activity"/>
    <property type="evidence" value="ECO:0007669"/>
    <property type="project" value="TreeGrafter"/>
</dbReference>
<organism evidence="13 14">
    <name type="scientific">Exaiptasia diaphana</name>
    <name type="common">Tropical sea anemone</name>
    <name type="synonym">Aiptasia pulchella</name>
    <dbReference type="NCBI Taxonomy" id="2652724"/>
    <lineage>
        <taxon>Eukaryota</taxon>
        <taxon>Metazoa</taxon>
        <taxon>Cnidaria</taxon>
        <taxon>Anthozoa</taxon>
        <taxon>Hexacorallia</taxon>
        <taxon>Actiniaria</taxon>
        <taxon>Aiptasiidae</taxon>
        <taxon>Exaiptasia</taxon>
    </lineage>
</organism>
<feature type="active site" description="Proton acceptor" evidence="8">
    <location>
        <position position="106"/>
    </location>
</feature>
<protein>
    <recommendedName>
        <fullName evidence="15">Aminopeptidase</fullName>
    </recommendedName>
</protein>
<dbReference type="InterPro" id="IPR050344">
    <property type="entry name" value="Peptidase_M1_aminopeptidases"/>
</dbReference>
<evidence type="ECO:0000259" key="11">
    <source>
        <dbReference type="Pfam" id="PF01433"/>
    </source>
</evidence>
<dbReference type="OrthoDB" id="6019513at2759"/>
<evidence type="ECO:0000256" key="3">
    <source>
        <dbReference type="ARBA" id="ARBA00022670"/>
    </source>
</evidence>
<accession>A0A913YJ73</accession>
<evidence type="ECO:0000259" key="12">
    <source>
        <dbReference type="Pfam" id="PF11838"/>
    </source>
</evidence>
<dbReference type="Pfam" id="PF01433">
    <property type="entry name" value="Peptidase_M1"/>
    <property type="match status" value="1"/>
</dbReference>
<dbReference type="GO" id="GO:0005737">
    <property type="term" value="C:cytoplasm"/>
    <property type="evidence" value="ECO:0007669"/>
    <property type="project" value="TreeGrafter"/>
</dbReference>
<dbReference type="GO" id="GO:0042277">
    <property type="term" value="F:peptide binding"/>
    <property type="evidence" value="ECO:0007669"/>
    <property type="project" value="TreeGrafter"/>
</dbReference>
<evidence type="ECO:0000256" key="6">
    <source>
        <dbReference type="ARBA" id="ARBA00022833"/>
    </source>
</evidence>
<evidence type="ECO:0000313" key="13">
    <source>
        <dbReference type="EnsemblMetazoa" id="XP_028515144.1"/>
    </source>
</evidence>
<dbReference type="InterPro" id="IPR024571">
    <property type="entry name" value="ERAP1-like_C_dom"/>
</dbReference>
<evidence type="ECO:0000256" key="2">
    <source>
        <dbReference type="ARBA" id="ARBA00022438"/>
    </source>
</evidence>
<dbReference type="Proteomes" id="UP000887567">
    <property type="component" value="Unplaced"/>
</dbReference>
<keyword evidence="5" id="KW-0378">Hydrolase</keyword>
<dbReference type="SUPFAM" id="SSF55486">
    <property type="entry name" value="Metalloproteases ('zincins'), catalytic domain"/>
    <property type="match status" value="1"/>
</dbReference>
<sequence>MGKVTCFSLYFHSEADSEVRVWTTRDQINQAEFALSVTSQIITYFESYYKVDYPLPKQDLIAIPDFSSGAMENWGLITFRATRLLYQPGVSSESNKQSVATIISHELAHQWFGNLVTPKWWNDLWLNEGFASYVEYLGVDHVYPDWEMMEQFLLLDLQLVFPLDSLATSHPISVEVDHPKKIKQIFDRISYSKGSSIIRMLSGFLGQDQFTKGLQYYLQTYAFKDAEMKDLWNALGSVSKTDVKTVMDTWTLQMGYPVVTVAKKGNKATVTQKHFLADPTSNVTEKSPFDYKWYVPFTFFTDKVKSTMIWMNKTSAEFTWPDGTWIKGNYKQIGYYRVNYDEANWQKLSKQLQVNHKVRNDYYIMLYKRATFLRAACANGDKQANKNATDIFFEWKNGKRKHIDVDLRSLVYRYGIANTGEEEWQWMFNKFLNTSDVTEKNTLMSALGSSNKPWILNKFLASSLDPKLIRAQDMVSVIRYVAYNPVGKYLAWNFAQEHWGILLDTFGTVTFRMTSLMNGITHAFNTEFDLKQMQHFFDTSEAGTSEVARKQAIERTKTKIAWLKNNEAEVEEWLKKNI</sequence>
<feature type="binding site" evidence="9">
    <location>
        <position position="105"/>
    </location>
    <ligand>
        <name>Zn(2+)</name>
        <dbReference type="ChEBI" id="CHEBI:29105"/>
        <note>catalytic</note>
    </ligand>
</feature>
<evidence type="ECO:0000256" key="4">
    <source>
        <dbReference type="ARBA" id="ARBA00022723"/>
    </source>
</evidence>
<dbReference type="GO" id="GO:0008270">
    <property type="term" value="F:zinc ion binding"/>
    <property type="evidence" value="ECO:0007669"/>
    <property type="project" value="InterPro"/>
</dbReference>
<dbReference type="FunFam" id="2.60.40.1910:FF:000003">
    <property type="entry name" value="Aminopeptidase"/>
    <property type="match status" value="1"/>
</dbReference>
<dbReference type="InterPro" id="IPR034016">
    <property type="entry name" value="M1_APN-typ"/>
</dbReference>
<feature type="domain" description="Peptidase M1 membrane alanine aminopeptidase" evidence="11">
    <location>
        <begin position="33"/>
        <end position="250"/>
    </location>
</feature>
<dbReference type="Gene3D" id="1.25.50.20">
    <property type="match status" value="1"/>
</dbReference>
<dbReference type="GO" id="GO:0016020">
    <property type="term" value="C:membrane"/>
    <property type="evidence" value="ECO:0007669"/>
    <property type="project" value="TreeGrafter"/>
</dbReference>
<feature type="binding site" evidence="9">
    <location>
        <position position="109"/>
    </location>
    <ligand>
        <name>Zn(2+)</name>
        <dbReference type="ChEBI" id="CHEBI:29105"/>
        <note>catalytic</note>
    </ligand>
</feature>
<reference evidence="13" key="1">
    <citation type="submission" date="2022-11" db="UniProtKB">
        <authorList>
            <consortium name="EnsemblMetazoa"/>
        </authorList>
    </citation>
    <scope>IDENTIFICATION</scope>
</reference>
<dbReference type="PANTHER" id="PTHR11533:SF299">
    <property type="entry name" value="AMINOPEPTIDASE"/>
    <property type="match status" value="1"/>
</dbReference>
<feature type="binding site" evidence="9">
    <location>
        <position position="128"/>
    </location>
    <ligand>
        <name>Zn(2+)</name>
        <dbReference type="ChEBI" id="CHEBI:29105"/>
        <note>catalytic</note>
    </ligand>
</feature>
<dbReference type="InterPro" id="IPR001930">
    <property type="entry name" value="Peptidase_M1"/>
</dbReference>